<evidence type="ECO:0000313" key="2">
    <source>
        <dbReference type="Proteomes" id="UP000799755"/>
    </source>
</evidence>
<proteinExistence type="predicted"/>
<accession>A0ACB6QJN2</accession>
<dbReference type="Proteomes" id="UP000799755">
    <property type="component" value="Unassembled WGS sequence"/>
</dbReference>
<sequence>MTVASDPMPSLPSNIAEKPRPSVPSRTSSLKYCRPSWMDGKGNFNSGISSANARTPAETPASSWGTIRSTLTGRNFIAEDGNSLEFLKGPPSVSLPRSYLTRSTSHSVKTNRRSTSCSATMRNTTRGEKVKRWAGLTRTASDWDGLRRDPELWFSDGDCLVHLYARGQSRRGPSFCVPFSVLRESKCGAMFSLCFAQMTPAQCPTNSQPLGRVSSGFSTQLAVSSPNICELYIPAPREATREDSFQWHITTRNFFAFVFGKPLVGNHMGKALVDLQQRMQLFRSGRINNHQDFLDYAKHQGYRDFVECADYALAMLYYAEHYQLRDVWIDAFVHCVGMNDCLSLSSEFQLVSRVTKALITRAYLEMDIHLSRVAIALGNFLEDDMSPAFLGLSDGARAHMDRFRSFLHTFYVEKFGYWPPPNGTSFSKVLYKSMYFDFKNMYDYLADLESSDNISSQKPASGGICVLQNVLAFNQRHDFVPLPHPLPLVPEHVAPNRKTQSQKTLRTLTLGSKQAKTDRYMTTRAALTSATNTRDISVTSCALVQAYMRFERQCALNQREEKVSMADARKVRWLLIYSTLQYLVSAIRAPKEVRDTEEPTYPLCCLVTEKSPWQIGTKALNSPTIPSVNVPEAIDNYLPESKCEVPNELTRGTPKASTIQPDCQNEDYFTHTNPDSTPIISRLVSVEVPAPLRISSPITQNSSIRSFKHLSLSALSSRRNSVVLKTPSQPFCEIIVHGYGNGLNDTIIDPPSQRISRSEAVICSKHSSGPIIPNGAEPETSWLRPSTPDHAKHLGRPGNLVLDTGSALGQARTPILDSFEFDNLVSPVNTDKPHQSPSSSNSATSMHSAMWSDGDSSSTSSKSSADAGRSDSKLGTTEDNSHPSGFALVDNTPSSSAQTSPKRNSATTPNRRSEFCFSFNSPSSESSFVLAQSSDLPVPLSVDSNIGIAISAPPPIPTYILPPPPPATTPNFDILPTLDEKPRPLPRSFSMESLAFPPSSTSKARKENSMDIFAALSLAPAQSKNETPAGRSASETCRDIEAAVPPPISKKAQQVHSTKVVDDQERGRKKERRKSLGLMLRRR</sequence>
<organism evidence="1 2">
    <name type="scientific">Lindgomyces ingoldianus</name>
    <dbReference type="NCBI Taxonomy" id="673940"/>
    <lineage>
        <taxon>Eukaryota</taxon>
        <taxon>Fungi</taxon>
        <taxon>Dikarya</taxon>
        <taxon>Ascomycota</taxon>
        <taxon>Pezizomycotina</taxon>
        <taxon>Dothideomycetes</taxon>
        <taxon>Pleosporomycetidae</taxon>
        <taxon>Pleosporales</taxon>
        <taxon>Lindgomycetaceae</taxon>
        <taxon>Lindgomyces</taxon>
    </lineage>
</organism>
<comment type="caution">
    <text evidence="1">The sequence shown here is derived from an EMBL/GenBank/DDBJ whole genome shotgun (WGS) entry which is preliminary data.</text>
</comment>
<reference evidence="1" key="1">
    <citation type="journal article" date="2020" name="Stud. Mycol.">
        <title>101 Dothideomycetes genomes: a test case for predicting lifestyles and emergence of pathogens.</title>
        <authorList>
            <person name="Haridas S."/>
            <person name="Albert R."/>
            <person name="Binder M."/>
            <person name="Bloem J."/>
            <person name="Labutti K."/>
            <person name="Salamov A."/>
            <person name="Andreopoulos B."/>
            <person name="Baker S."/>
            <person name="Barry K."/>
            <person name="Bills G."/>
            <person name="Bluhm B."/>
            <person name="Cannon C."/>
            <person name="Castanera R."/>
            <person name="Culley D."/>
            <person name="Daum C."/>
            <person name="Ezra D."/>
            <person name="Gonzalez J."/>
            <person name="Henrissat B."/>
            <person name="Kuo A."/>
            <person name="Liang C."/>
            <person name="Lipzen A."/>
            <person name="Lutzoni F."/>
            <person name="Magnuson J."/>
            <person name="Mondo S."/>
            <person name="Nolan M."/>
            <person name="Ohm R."/>
            <person name="Pangilinan J."/>
            <person name="Park H.-J."/>
            <person name="Ramirez L."/>
            <person name="Alfaro M."/>
            <person name="Sun H."/>
            <person name="Tritt A."/>
            <person name="Yoshinaga Y."/>
            <person name="Zwiers L.-H."/>
            <person name="Turgeon B."/>
            <person name="Goodwin S."/>
            <person name="Spatafora J."/>
            <person name="Crous P."/>
            <person name="Grigoriev I."/>
        </authorList>
    </citation>
    <scope>NUCLEOTIDE SEQUENCE</scope>
    <source>
        <strain evidence="1">ATCC 200398</strain>
    </source>
</reference>
<keyword evidence="2" id="KW-1185">Reference proteome</keyword>
<evidence type="ECO:0000313" key="1">
    <source>
        <dbReference type="EMBL" id="KAF2467154.1"/>
    </source>
</evidence>
<name>A0ACB6QJN2_9PLEO</name>
<dbReference type="EMBL" id="MU003521">
    <property type="protein sequence ID" value="KAF2467154.1"/>
    <property type="molecule type" value="Genomic_DNA"/>
</dbReference>
<protein>
    <submittedName>
        <fullName evidence="1">Uncharacterized protein</fullName>
    </submittedName>
</protein>
<gene>
    <name evidence="1" type="ORF">BDR25DRAFT_305616</name>
</gene>